<proteinExistence type="inferred from homology"/>
<dbReference type="InterPro" id="IPR050121">
    <property type="entry name" value="Cytochrome_P450_monoxygenase"/>
</dbReference>
<feature type="transmembrane region" description="Helical" evidence="10">
    <location>
        <begin position="6"/>
        <end position="25"/>
    </location>
</feature>
<dbReference type="PRINTS" id="PR00385">
    <property type="entry name" value="P450"/>
</dbReference>
<evidence type="ECO:0000256" key="7">
    <source>
        <dbReference type="ARBA" id="ARBA00023033"/>
    </source>
</evidence>
<dbReference type="PRINTS" id="PR00463">
    <property type="entry name" value="EP450I"/>
</dbReference>
<evidence type="ECO:0000256" key="4">
    <source>
        <dbReference type="ARBA" id="ARBA00022723"/>
    </source>
</evidence>
<dbReference type="Pfam" id="PF00067">
    <property type="entry name" value="p450"/>
    <property type="match status" value="1"/>
</dbReference>
<dbReference type="Gene3D" id="1.10.630.10">
    <property type="entry name" value="Cytochrome P450"/>
    <property type="match status" value="1"/>
</dbReference>
<name>A0A9W4RIM7_9PEZI</name>
<keyword evidence="10" id="KW-1133">Transmembrane helix</keyword>
<evidence type="ECO:0000313" key="12">
    <source>
        <dbReference type="Proteomes" id="UP001152533"/>
    </source>
</evidence>
<gene>
    <name evidence="11" type="ORF">CGXH109_LOCUS11663</name>
</gene>
<evidence type="ECO:0000256" key="9">
    <source>
        <dbReference type="RuleBase" id="RU000461"/>
    </source>
</evidence>
<evidence type="ECO:0000256" key="10">
    <source>
        <dbReference type="SAM" id="Phobius"/>
    </source>
</evidence>
<keyword evidence="6 8" id="KW-0408">Iron</keyword>
<evidence type="ECO:0000256" key="8">
    <source>
        <dbReference type="PIRSR" id="PIRSR602401-1"/>
    </source>
</evidence>
<comment type="caution">
    <text evidence="11">The sequence shown here is derived from an EMBL/GenBank/DDBJ whole genome shotgun (WGS) entry which is preliminary data.</text>
</comment>
<dbReference type="PROSITE" id="PS00086">
    <property type="entry name" value="CYTOCHROME_P450"/>
    <property type="match status" value="1"/>
</dbReference>
<evidence type="ECO:0000256" key="2">
    <source>
        <dbReference type="ARBA" id="ARBA00010617"/>
    </source>
</evidence>
<keyword evidence="3 8" id="KW-0349">Heme</keyword>
<comment type="similarity">
    <text evidence="2 9">Belongs to the cytochrome P450 family.</text>
</comment>
<dbReference type="AlphaFoldDB" id="A0A9W4RIM7"/>
<evidence type="ECO:0000313" key="11">
    <source>
        <dbReference type="EMBL" id="CAI0642189.1"/>
    </source>
</evidence>
<protein>
    <recommendedName>
        <fullName evidence="13">Cytochrome P450</fullName>
    </recommendedName>
</protein>
<dbReference type="GO" id="GO:0020037">
    <property type="term" value="F:heme binding"/>
    <property type="evidence" value="ECO:0007669"/>
    <property type="project" value="InterPro"/>
</dbReference>
<dbReference type="Proteomes" id="UP001152533">
    <property type="component" value="Unassembled WGS sequence"/>
</dbReference>
<keyword evidence="10" id="KW-0472">Membrane</keyword>
<dbReference type="GO" id="GO:0016705">
    <property type="term" value="F:oxidoreductase activity, acting on paired donors, with incorporation or reduction of molecular oxygen"/>
    <property type="evidence" value="ECO:0007669"/>
    <property type="project" value="InterPro"/>
</dbReference>
<dbReference type="GO" id="GO:0005506">
    <property type="term" value="F:iron ion binding"/>
    <property type="evidence" value="ECO:0007669"/>
    <property type="project" value="InterPro"/>
</dbReference>
<evidence type="ECO:0000256" key="3">
    <source>
        <dbReference type="ARBA" id="ARBA00022617"/>
    </source>
</evidence>
<comment type="cofactor">
    <cofactor evidence="1 8">
        <name>heme</name>
        <dbReference type="ChEBI" id="CHEBI:30413"/>
    </cofactor>
</comment>
<evidence type="ECO:0000256" key="1">
    <source>
        <dbReference type="ARBA" id="ARBA00001971"/>
    </source>
</evidence>
<organism evidence="11 12">
    <name type="scientific">Colletotrichum noveboracense</name>
    <dbReference type="NCBI Taxonomy" id="2664923"/>
    <lineage>
        <taxon>Eukaryota</taxon>
        <taxon>Fungi</taxon>
        <taxon>Dikarya</taxon>
        <taxon>Ascomycota</taxon>
        <taxon>Pezizomycotina</taxon>
        <taxon>Sordariomycetes</taxon>
        <taxon>Hypocreomycetidae</taxon>
        <taxon>Glomerellales</taxon>
        <taxon>Glomerellaceae</taxon>
        <taxon>Colletotrichum</taxon>
        <taxon>Colletotrichum gloeosporioides species complex</taxon>
    </lineage>
</organism>
<keyword evidence="7 9" id="KW-0503">Monooxygenase</keyword>
<dbReference type="InterPro" id="IPR017972">
    <property type="entry name" value="Cyt_P450_CS"/>
</dbReference>
<dbReference type="InterPro" id="IPR036396">
    <property type="entry name" value="Cyt_P450_sf"/>
</dbReference>
<dbReference type="EMBL" id="CAMGZC010000044">
    <property type="protein sequence ID" value="CAI0642189.1"/>
    <property type="molecule type" value="Genomic_DNA"/>
</dbReference>
<sequence>MVSFTAFGGVIVLYWVCLAIYRLYLSPLAKVPGPKIAGEFHVISGPQFVVELLLTDSLVSTALTSWYAAYHDIWRGGQYVWVVEEMHRQYGPVVRTMPDVVHVNDPSFVDKLYPAQSPRARRERAETVLGFFGQTFSVLPTRDHDLHRRRRAVLSRFFSKENVRRLAPIINETLGDLLRRMEGWSRTDEPIDFNPASRAATKDVIQSYALGEGEKCLLMEDCNAAFFEVLTPGRMTHFSVHFYTIAMAFQSLPPKILVILAPYIQAFVAFVEDLTVKIETIRGSKDDYEGKTIFHEIMESDIPESEKSTPRLVDEAMVLAIAGSDTTAMTLSALVFHILSDEYMFLRIRKELESVMPDAHQPPDPVKLDSLSYLNATIEEALRMYPSATHRQDRVAPDEDLIFEYADGRTLVLPAGTMVGMTAPLLNKHPAWFTEPHIFNPDRYIDDPKLFKKHLTFGKGGRQCLGMNLAYQELQTFTAGIFRKYRIYDPKLKLQDGPTLELFQTGIEDIRMHADYVTPGLRPGSKGVRLRIRHD</sequence>
<evidence type="ECO:0000256" key="5">
    <source>
        <dbReference type="ARBA" id="ARBA00023002"/>
    </source>
</evidence>
<evidence type="ECO:0008006" key="13">
    <source>
        <dbReference type="Google" id="ProtNLM"/>
    </source>
</evidence>
<dbReference type="SUPFAM" id="SSF48264">
    <property type="entry name" value="Cytochrome P450"/>
    <property type="match status" value="1"/>
</dbReference>
<feature type="binding site" description="axial binding residue" evidence="8">
    <location>
        <position position="464"/>
    </location>
    <ligand>
        <name>heme</name>
        <dbReference type="ChEBI" id="CHEBI:30413"/>
    </ligand>
    <ligandPart>
        <name>Fe</name>
        <dbReference type="ChEBI" id="CHEBI:18248"/>
    </ligandPart>
</feature>
<dbReference type="PANTHER" id="PTHR24305:SF157">
    <property type="entry name" value="N-ACETYLTRYPTOPHAN 6-HYDROXYLASE IVOC-RELATED"/>
    <property type="match status" value="1"/>
</dbReference>
<keyword evidence="10" id="KW-0812">Transmembrane</keyword>
<keyword evidence="4 8" id="KW-0479">Metal-binding</keyword>
<keyword evidence="12" id="KW-1185">Reference proteome</keyword>
<keyword evidence="5 9" id="KW-0560">Oxidoreductase</keyword>
<accession>A0A9W4RIM7</accession>
<dbReference type="PANTHER" id="PTHR24305">
    <property type="entry name" value="CYTOCHROME P450"/>
    <property type="match status" value="1"/>
</dbReference>
<dbReference type="CDD" id="cd11062">
    <property type="entry name" value="CYP58-like"/>
    <property type="match status" value="1"/>
</dbReference>
<dbReference type="InterPro" id="IPR002401">
    <property type="entry name" value="Cyt_P450_E_grp-I"/>
</dbReference>
<dbReference type="GO" id="GO:0004497">
    <property type="term" value="F:monooxygenase activity"/>
    <property type="evidence" value="ECO:0007669"/>
    <property type="project" value="UniProtKB-KW"/>
</dbReference>
<reference evidence="11" key="1">
    <citation type="submission" date="2022-08" db="EMBL/GenBank/DDBJ databases">
        <authorList>
            <person name="Giroux E."/>
            <person name="Giroux E."/>
        </authorList>
    </citation>
    <scope>NUCLEOTIDE SEQUENCE</scope>
    <source>
        <strain evidence="11">H1091258</strain>
    </source>
</reference>
<evidence type="ECO:0000256" key="6">
    <source>
        <dbReference type="ARBA" id="ARBA00023004"/>
    </source>
</evidence>
<dbReference type="InterPro" id="IPR001128">
    <property type="entry name" value="Cyt_P450"/>
</dbReference>